<protein>
    <recommendedName>
        <fullName evidence="4">DUF2975 domain-containing protein</fullName>
    </recommendedName>
</protein>
<evidence type="ECO:0000313" key="2">
    <source>
        <dbReference type="EMBL" id="SIS71194.1"/>
    </source>
</evidence>
<proteinExistence type="predicted"/>
<dbReference type="STRING" id="373672.SAMN05421785_102115"/>
<name>A0A1N7LBK9_9FLAO</name>
<dbReference type="RefSeq" id="WP_076390667.1">
    <property type="nucleotide sequence ID" value="NZ_FTOV01000002.1"/>
</dbReference>
<gene>
    <name evidence="2" type="ORF">SAMN05421785_102115</name>
</gene>
<keyword evidence="1" id="KW-0812">Transmembrane</keyword>
<dbReference type="EMBL" id="FTOV01000002">
    <property type="protein sequence ID" value="SIS71194.1"/>
    <property type="molecule type" value="Genomic_DNA"/>
</dbReference>
<accession>A0A1N7LBK9</accession>
<evidence type="ECO:0000313" key="3">
    <source>
        <dbReference type="Proteomes" id="UP000185781"/>
    </source>
</evidence>
<evidence type="ECO:0000256" key="1">
    <source>
        <dbReference type="SAM" id="Phobius"/>
    </source>
</evidence>
<feature type="transmembrane region" description="Helical" evidence="1">
    <location>
        <begin position="7"/>
        <end position="35"/>
    </location>
</feature>
<dbReference type="InterPro" id="IPR021354">
    <property type="entry name" value="DUF2975"/>
</dbReference>
<evidence type="ECO:0008006" key="4">
    <source>
        <dbReference type="Google" id="ProtNLM"/>
    </source>
</evidence>
<feature type="transmembrane region" description="Helical" evidence="1">
    <location>
        <begin position="70"/>
        <end position="93"/>
    </location>
</feature>
<organism evidence="2 3">
    <name type="scientific">Chryseobacterium gambrini</name>
    <dbReference type="NCBI Taxonomy" id="373672"/>
    <lineage>
        <taxon>Bacteria</taxon>
        <taxon>Pseudomonadati</taxon>
        <taxon>Bacteroidota</taxon>
        <taxon>Flavobacteriia</taxon>
        <taxon>Flavobacteriales</taxon>
        <taxon>Weeksellaceae</taxon>
        <taxon>Chryseobacterium group</taxon>
        <taxon>Chryseobacterium</taxon>
    </lineage>
</organism>
<dbReference type="Pfam" id="PF11188">
    <property type="entry name" value="DUF2975"/>
    <property type="match status" value="1"/>
</dbReference>
<dbReference type="Proteomes" id="UP000185781">
    <property type="component" value="Unassembled WGS sequence"/>
</dbReference>
<keyword evidence="1" id="KW-1133">Transmembrane helix</keyword>
<reference evidence="2 3" key="1">
    <citation type="submission" date="2017-01" db="EMBL/GenBank/DDBJ databases">
        <authorList>
            <person name="Mah S.A."/>
            <person name="Swanson W.J."/>
            <person name="Moy G.W."/>
            <person name="Vacquier V.D."/>
        </authorList>
    </citation>
    <scope>NUCLEOTIDE SEQUENCE [LARGE SCALE GENOMIC DNA]</scope>
    <source>
        <strain evidence="2 3">DSM 18014</strain>
    </source>
</reference>
<sequence length="180" mass="20324">MKNYSSAILSILTTLLWLYLILSYITIFLLAILLITKIVGIDVGVLSKIKIDSKRLHIQDIQSLKKEVSIVILFMTIILGILQTILFSNVLKLANKIQMKSPFSLEIYKIISKIANYTLALGCFSVISDTITEALLNKVTFNFSIDNQNFQLFLVSAIIYIVSQVYKQAVDLKTENDLTI</sequence>
<keyword evidence="1" id="KW-0472">Membrane</keyword>
<dbReference type="OrthoDB" id="672524at2"/>
<dbReference type="AlphaFoldDB" id="A0A1N7LBK9"/>